<sequence length="770" mass="82695">MEEPFALDSYSSSISASNAQNFVSVAANGNGVHIIDVSQVHTVVSHTTGPKSRFTAPPVSKIKGSVFTSYAASGNTLFTWDEDIKSSIAERAKQKKREITLDHSVNGLFLAGDSLVVQSNEGHLSLVDEDDTIKKTVHHSGDVQKTFYFHSPSFYNSPVIVSFTSTSIQIIDASSLELLATIPAPLQKYHLYTCSSSGWISLLSSDGTWSSSQLSSSPFNLYPVPETTLRLSISPQSLLPLNTSHVLLAAHNNSGIVLLLWDLAFSVLLASRTIPSSTAPTSLSLIDATESGHILLVTQSNKSRSSILAIPITVPASSTVANALGKAGAGDAFLLKSEEASSGSASKKKKDKVPLEPKAFFAYVDNREKEGEKLGFNAIRETFLSTQSCEIARWLLDRGLVSSSMFSQDGGLLGVLRSRGDWETITQILSQNQVPDLTENEVIETLAVVIAHHRAISSGESGPMQVDSSSSSPPLPQFLSTLLSSTSWFHSPSSLRIALRSYLPSASSSSGSVSTTSTTTGGAKVTPETLLDTLLPLLTILVSWIRVHLHSSTEDVKVRMPTKKDVVKKDGVYVFQPRASSSKDGVKGDSEKETPASAQTPPLHSILSLLTPLIDISYIHLISLPPSSLKIPSSTPHRLLRLLTDLQETHLPTLLAQIELTEPLRGALEGFGRAQREAEAAATLVDGDDSSEAEVESGDEKGADDDEDTAMKGEKDAAGNKSKTKTKAGKRDKGTREGQSGASNWRQRRKIAHELEGMAVGLYRLEEIVL</sequence>
<feature type="compositionally biased region" description="Basic and acidic residues" evidence="1">
    <location>
        <begin position="709"/>
        <end position="718"/>
    </location>
</feature>
<reference evidence="2 3" key="1">
    <citation type="submission" date="2024-01" db="EMBL/GenBank/DDBJ databases">
        <title>A draft genome for the cacao thread blight pathogen Marasmiellus scandens.</title>
        <authorList>
            <person name="Baruah I.K."/>
            <person name="Leung J."/>
            <person name="Bukari Y."/>
            <person name="Amoako-Attah I."/>
            <person name="Meinhardt L.W."/>
            <person name="Bailey B.A."/>
            <person name="Cohen S.P."/>
        </authorList>
    </citation>
    <scope>NUCLEOTIDE SEQUENCE [LARGE SCALE GENOMIC DNA]</scope>
    <source>
        <strain evidence="2 3">GH-19</strain>
    </source>
</reference>
<feature type="compositionally biased region" description="Basic and acidic residues" evidence="1">
    <location>
        <begin position="584"/>
        <end position="594"/>
    </location>
</feature>
<feature type="region of interest" description="Disordered" evidence="1">
    <location>
        <begin position="679"/>
        <end position="748"/>
    </location>
</feature>
<dbReference type="Gene3D" id="2.130.10.10">
    <property type="entry name" value="YVTN repeat-like/Quinoprotein amine dehydrogenase"/>
    <property type="match status" value="1"/>
</dbReference>
<protein>
    <submittedName>
        <fullName evidence="2">Uncharacterized protein</fullName>
    </submittedName>
</protein>
<gene>
    <name evidence="2" type="ORF">VKT23_004649</name>
</gene>
<name>A0ABR1JUU6_9AGAR</name>
<evidence type="ECO:0000313" key="3">
    <source>
        <dbReference type="Proteomes" id="UP001498398"/>
    </source>
</evidence>
<dbReference type="EMBL" id="JBANRG010000004">
    <property type="protein sequence ID" value="KAK7467596.1"/>
    <property type="molecule type" value="Genomic_DNA"/>
</dbReference>
<evidence type="ECO:0000313" key="2">
    <source>
        <dbReference type="EMBL" id="KAK7467596.1"/>
    </source>
</evidence>
<accession>A0ABR1JUU6</accession>
<dbReference type="InterPro" id="IPR011047">
    <property type="entry name" value="Quinoprotein_ADH-like_sf"/>
</dbReference>
<feature type="compositionally biased region" description="Acidic residues" evidence="1">
    <location>
        <begin position="686"/>
        <end position="708"/>
    </location>
</feature>
<evidence type="ECO:0000256" key="1">
    <source>
        <dbReference type="SAM" id="MobiDB-lite"/>
    </source>
</evidence>
<comment type="caution">
    <text evidence="2">The sequence shown here is derived from an EMBL/GenBank/DDBJ whole genome shotgun (WGS) entry which is preliminary data.</text>
</comment>
<dbReference type="Proteomes" id="UP001498398">
    <property type="component" value="Unassembled WGS sequence"/>
</dbReference>
<dbReference type="InterPro" id="IPR015943">
    <property type="entry name" value="WD40/YVTN_repeat-like_dom_sf"/>
</dbReference>
<dbReference type="SUPFAM" id="SSF50998">
    <property type="entry name" value="Quinoprotein alcohol dehydrogenase-like"/>
    <property type="match status" value="1"/>
</dbReference>
<organism evidence="2 3">
    <name type="scientific">Marasmiellus scandens</name>
    <dbReference type="NCBI Taxonomy" id="2682957"/>
    <lineage>
        <taxon>Eukaryota</taxon>
        <taxon>Fungi</taxon>
        <taxon>Dikarya</taxon>
        <taxon>Basidiomycota</taxon>
        <taxon>Agaricomycotina</taxon>
        <taxon>Agaricomycetes</taxon>
        <taxon>Agaricomycetidae</taxon>
        <taxon>Agaricales</taxon>
        <taxon>Marasmiineae</taxon>
        <taxon>Omphalotaceae</taxon>
        <taxon>Marasmiellus</taxon>
    </lineage>
</organism>
<feature type="region of interest" description="Disordered" evidence="1">
    <location>
        <begin position="579"/>
        <end position="599"/>
    </location>
</feature>
<feature type="region of interest" description="Disordered" evidence="1">
    <location>
        <begin position="505"/>
        <end position="524"/>
    </location>
</feature>
<keyword evidence="3" id="KW-1185">Reference proteome</keyword>
<proteinExistence type="predicted"/>